<evidence type="ECO:0000256" key="6">
    <source>
        <dbReference type="SAM" id="Phobius"/>
    </source>
</evidence>
<evidence type="ECO:0000256" key="3">
    <source>
        <dbReference type="ARBA" id="ARBA00022692"/>
    </source>
</evidence>
<evidence type="ECO:0000256" key="1">
    <source>
        <dbReference type="ARBA" id="ARBA00004651"/>
    </source>
</evidence>
<feature type="transmembrane region" description="Helical" evidence="6">
    <location>
        <begin position="214"/>
        <end position="234"/>
    </location>
</feature>
<dbReference type="GO" id="GO:0005886">
    <property type="term" value="C:plasma membrane"/>
    <property type="evidence" value="ECO:0007669"/>
    <property type="project" value="UniProtKB-SubCell"/>
</dbReference>
<feature type="transmembrane region" description="Helical" evidence="6">
    <location>
        <begin position="98"/>
        <end position="117"/>
    </location>
</feature>
<keyword evidence="5 6" id="KW-0472">Membrane</keyword>
<keyword evidence="4 6" id="KW-1133">Transmembrane helix</keyword>
<comment type="caution">
    <text evidence="8">The sequence shown here is derived from an EMBL/GenBank/DDBJ whole genome shotgun (WGS) entry which is preliminary data.</text>
</comment>
<evidence type="ECO:0000313" key="8">
    <source>
        <dbReference type="EMBL" id="GJQ15097.1"/>
    </source>
</evidence>
<dbReference type="PANTHER" id="PTHR12677">
    <property type="entry name" value="GOLGI APPARATUS MEMBRANE PROTEIN TVP38-RELATED"/>
    <property type="match status" value="1"/>
</dbReference>
<reference evidence="8" key="2">
    <citation type="submission" date="2022-01" db="EMBL/GenBank/DDBJ databases">
        <authorList>
            <person name="Hirooka S."/>
            <person name="Miyagishima S.Y."/>
        </authorList>
    </citation>
    <scope>NUCLEOTIDE SEQUENCE</scope>
    <source>
        <strain evidence="8">NBRC 102759</strain>
    </source>
</reference>
<proteinExistence type="predicted"/>
<sequence length="291" mass="33486">MNTWRSSIGHNATTQQEEENDSYGSIERNKVASSSPRWIIIQIRRLENISWWWKVVFALFLFLLPSLLATLLWRWVSSETIEWLEHWWSHKQRRQLKWLLYYLIYVSFALMGFPAALFSLGAGYLLGPWWGAIISVIALSTVALTAFVLARYVFYSFFYDVVVELFSLGGLQRWNVVMAHRAFMITCLIRASPLFPFTLSSFLLGITDAPIAKFLVGTSMGTLPEVILLTHVGSLANSLVQVMTHEKTLHQHRWYWLITGLLTSTLVVYLITRIAKKTLQQQLASTTMDSD</sequence>
<evidence type="ECO:0000256" key="2">
    <source>
        <dbReference type="ARBA" id="ARBA00022475"/>
    </source>
</evidence>
<dbReference type="OrthoDB" id="166803at2759"/>
<dbReference type="AlphaFoldDB" id="A0A9C7UTX6"/>
<feature type="domain" description="VTT" evidence="7">
    <location>
        <begin position="113"/>
        <end position="234"/>
    </location>
</feature>
<keyword evidence="2" id="KW-1003">Cell membrane</keyword>
<accession>A0A9C7UTX6</accession>
<dbReference type="Pfam" id="PF09335">
    <property type="entry name" value="VTT_dom"/>
    <property type="match status" value="1"/>
</dbReference>
<dbReference type="EMBL" id="BQMJ01000064">
    <property type="protein sequence ID" value="GJQ15097.1"/>
    <property type="molecule type" value="Genomic_DNA"/>
</dbReference>
<dbReference type="PANTHER" id="PTHR12677:SF59">
    <property type="entry name" value="GOLGI APPARATUS MEMBRANE PROTEIN TVP38-RELATED"/>
    <property type="match status" value="1"/>
</dbReference>
<evidence type="ECO:0000256" key="5">
    <source>
        <dbReference type="ARBA" id="ARBA00023136"/>
    </source>
</evidence>
<evidence type="ECO:0000256" key="4">
    <source>
        <dbReference type="ARBA" id="ARBA00022989"/>
    </source>
</evidence>
<protein>
    <recommendedName>
        <fullName evidence="7">VTT domain-containing protein</fullName>
    </recommendedName>
</protein>
<dbReference type="Proteomes" id="UP001061958">
    <property type="component" value="Unassembled WGS sequence"/>
</dbReference>
<feature type="transmembrane region" description="Helical" evidence="6">
    <location>
        <begin position="129"/>
        <end position="150"/>
    </location>
</feature>
<feature type="transmembrane region" description="Helical" evidence="6">
    <location>
        <begin position="51"/>
        <end position="77"/>
    </location>
</feature>
<feature type="transmembrane region" description="Helical" evidence="6">
    <location>
        <begin position="182"/>
        <end position="207"/>
    </location>
</feature>
<organism evidence="8 9">
    <name type="scientific">Galdieria partita</name>
    <dbReference type="NCBI Taxonomy" id="83374"/>
    <lineage>
        <taxon>Eukaryota</taxon>
        <taxon>Rhodophyta</taxon>
        <taxon>Bangiophyceae</taxon>
        <taxon>Galdieriales</taxon>
        <taxon>Galdieriaceae</taxon>
        <taxon>Galdieria</taxon>
    </lineage>
</organism>
<feature type="transmembrane region" description="Helical" evidence="6">
    <location>
        <begin position="254"/>
        <end position="272"/>
    </location>
</feature>
<evidence type="ECO:0000259" key="7">
    <source>
        <dbReference type="Pfam" id="PF09335"/>
    </source>
</evidence>
<gene>
    <name evidence="8" type="ORF">GpartN1_g6888.t1</name>
</gene>
<keyword evidence="9" id="KW-1185">Reference proteome</keyword>
<reference evidence="8" key="1">
    <citation type="journal article" date="2022" name="Proc. Natl. Acad. Sci. U.S.A.">
        <title>Life cycle and functional genomics of the unicellular red alga Galdieria for elucidating algal and plant evolution and industrial use.</title>
        <authorList>
            <person name="Hirooka S."/>
            <person name="Itabashi T."/>
            <person name="Ichinose T.M."/>
            <person name="Onuma R."/>
            <person name="Fujiwara T."/>
            <person name="Yamashita S."/>
            <person name="Jong L.W."/>
            <person name="Tomita R."/>
            <person name="Iwane A.H."/>
            <person name="Miyagishima S.Y."/>
        </authorList>
    </citation>
    <scope>NUCLEOTIDE SEQUENCE</scope>
    <source>
        <strain evidence="8">NBRC 102759</strain>
    </source>
</reference>
<dbReference type="InterPro" id="IPR015414">
    <property type="entry name" value="TMEM64"/>
</dbReference>
<comment type="subcellular location">
    <subcellularLocation>
        <location evidence="1">Cell membrane</location>
        <topology evidence="1">Multi-pass membrane protein</topology>
    </subcellularLocation>
</comment>
<evidence type="ECO:0000313" key="9">
    <source>
        <dbReference type="Proteomes" id="UP001061958"/>
    </source>
</evidence>
<keyword evidence="3 6" id="KW-0812">Transmembrane</keyword>
<name>A0A9C7UTX6_9RHOD</name>
<dbReference type="InterPro" id="IPR032816">
    <property type="entry name" value="VTT_dom"/>
</dbReference>